<keyword evidence="4" id="KW-0560">Oxidoreductase</keyword>
<dbReference type="PROSITE" id="PS00198">
    <property type="entry name" value="4FE4S_FER_1"/>
    <property type="match status" value="1"/>
</dbReference>
<evidence type="ECO:0008006" key="8">
    <source>
        <dbReference type="Google" id="ProtNLM"/>
    </source>
</evidence>
<dbReference type="InterPro" id="IPR004113">
    <property type="entry name" value="FAD-bd_oxidored_4_C"/>
</dbReference>
<feature type="domain" description="4Fe-4S ferredoxin-type" evidence="5">
    <location>
        <begin position="602"/>
        <end position="631"/>
    </location>
</feature>
<dbReference type="Pfam" id="PF01565">
    <property type="entry name" value="FAD_binding_4"/>
    <property type="match status" value="1"/>
</dbReference>
<dbReference type="PROSITE" id="PS51379">
    <property type="entry name" value="4FE4S_FER_2"/>
    <property type="match status" value="1"/>
</dbReference>
<accession>A0A381UQ37</accession>
<dbReference type="PANTHER" id="PTHR11748:SF119">
    <property type="entry name" value="D-2-HYDROXYGLUTARATE DEHYDROGENASE"/>
    <property type="match status" value="1"/>
</dbReference>
<dbReference type="Pfam" id="PF02754">
    <property type="entry name" value="CCG"/>
    <property type="match status" value="1"/>
</dbReference>
<sequence length="957" mass="104356">VHPVAERLAQELDGDVRFDPMTRELFSTDASSYRIVPIGVVFPKHFEDVQRIVDLTARDQIALLPRGGGTSLGGQTVGEAVVIDFSKYMHQVLEVNLEEAWARIQPGVVLDNFNSLLQPTGFMFGPEVSPSSQATLGGMVGNNSCGSRSIQYGKMVDHVVELRGVLASGSVFTFGCLSQAELAATLQQDTETARIIRAVNDLAITHRDEIDQRFPKIQRRVAGYNLDELGLRNGFNLAGLLVGSEGTLAINTEACVQLVRKPEHAVLGVCHFETFSDSMQASASIVTLEPHAIELSDKLLIDFARESPLHRDKLHFVHGNPEALLIVEFAGEELGLLNKKLDTLSVLMRDLGFGDNVVRVTEPVRCAEVWAVRKAGLGLLGSVRGGAKPVAFVEDTAVAPEQLPEFTAAFREVLNRYGVRAAFYGHASVGCLHVRPMLDLRKAEDVGKYRAIAEEVTELTMKFGGTHSGEHGEGLARSEFNPKVFGETLYAAFREVKAAFDPHGRMNPGKKVDAPPMDENLRYGAAYTTTFPVPILDYAEFGGMDSAIEMCNGNARCRKSEVGTMCPSYMVTLDEMHSTRGRANALRAAISGGLPTESLYSDEMHEVMELCIGCKACKLECPSQVDMAKHKYEFQVQYHARTGVPLRTLALGHAHAVAAIGSAFAPLSNLGQWGPLRWLTNTVLGLDSRRSLPRFRRDTFWRWWQQQSARTQVHSPKTVVLLADTFTNYYEPAVAIDAVRLLEAAGYTVVVPKPTCCGRPQISKGLHAPAVDAARATVMQLLPYIDRGVPILGLEPSCLLTFRDEYPSLLQSEESRTLAAGSWLVEEFLANEAAAGQLTLNLRSRDSEVLLHGHCHQKAIATTRATRAALDLIPGLKVSEIDSGCCGMAGSFGYEVGHYDLSAAMAERVLAPRIREASQDTTIVANGTSCRHQIADLTGRTALHVVQVLARALNTSG</sequence>
<dbReference type="GO" id="GO:0008720">
    <property type="term" value="F:D-lactate dehydrogenase (NAD+) activity"/>
    <property type="evidence" value="ECO:0007669"/>
    <property type="project" value="TreeGrafter"/>
</dbReference>
<name>A0A381UQ37_9ZZZZ</name>
<dbReference type="SUPFAM" id="SSF46548">
    <property type="entry name" value="alpha-helical ferredoxin"/>
    <property type="match status" value="1"/>
</dbReference>
<dbReference type="Pfam" id="PF13183">
    <property type="entry name" value="Fer4_8"/>
    <property type="match status" value="1"/>
</dbReference>
<dbReference type="Gene3D" id="3.30.43.10">
    <property type="entry name" value="Uridine Diphospho-n-acetylenolpyruvylglucosamine Reductase, domain 2"/>
    <property type="match status" value="1"/>
</dbReference>
<dbReference type="AlphaFoldDB" id="A0A381UQ37"/>
<evidence type="ECO:0000256" key="4">
    <source>
        <dbReference type="ARBA" id="ARBA00023002"/>
    </source>
</evidence>
<dbReference type="InterPro" id="IPR016167">
    <property type="entry name" value="FAD-bd_PCMH_sub1"/>
</dbReference>
<reference evidence="7" key="1">
    <citation type="submission" date="2018-05" db="EMBL/GenBank/DDBJ databases">
        <authorList>
            <person name="Lanie J.A."/>
            <person name="Ng W.-L."/>
            <person name="Kazmierczak K.M."/>
            <person name="Andrzejewski T.M."/>
            <person name="Davidsen T.M."/>
            <person name="Wayne K.J."/>
            <person name="Tettelin H."/>
            <person name="Glass J.I."/>
            <person name="Rusch D."/>
            <person name="Podicherti R."/>
            <person name="Tsui H.-C.T."/>
            <person name="Winkler M.E."/>
        </authorList>
    </citation>
    <scope>NUCLEOTIDE SEQUENCE</scope>
</reference>
<proteinExistence type="predicted"/>
<dbReference type="Gene3D" id="1.10.45.10">
    <property type="entry name" value="Vanillyl-alcohol Oxidase, Chain A, domain 4"/>
    <property type="match status" value="1"/>
</dbReference>
<dbReference type="InterPro" id="IPR016164">
    <property type="entry name" value="FAD-linked_Oxase-like_C"/>
</dbReference>
<evidence type="ECO:0000256" key="3">
    <source>
        <dbReference type="ARBA" id="ARBA00022827"/>
    </source>
</evidence>
<evidence type="ECO:0000313" key="7">
    <source>
        <dbReference type="EMBL" id="SVA29437.1"/>
    </source>
</evidence>
<keyword evidence="2" id="KW-0285">Flavoprotein</keyword>
<organism evidence="7">
    <name type="scientific">marine metagenome</name>
    <dbReference type="NCBI Taxonomy" id="408172"/>
    <lineage>
        <taxon>unclassified sequences</taxon>
        <taxon>metagenomes</taxon>
        <taxon>ecological metagenomes</taxon>
    </lineage>
</organism>
<comment type="cofactor">
    <cofactor evidence="1">
        <name>FAD</name>
        <dbReference type="ChEBI" id="CHEBI:57692"/>
    </cofactor>
</comment>
<dbReference type="InterPro" id="IPR016169">
    <property type="entry name" value="FAD-bd_PCMH_sub2"/>
</dbReference>
<evidence type="ECO:0000256" key="2">
    <source>
        <dbReference type="ARBA" id="ARBA00022630"/>
    </source>
</evidence>
<dbReference type="InterPro" id="IPR004017">
    <property type="entry name" value="Cys_rich_dom"/>
</dbReference>
<dbReference type="InterPro" id="IPR006094">
    <property type="entry name" value="Oxid_FAD_bind_N"/>
</dbReference>
<dbReference type="SUPFAM" id="SSF56176">
    <property type="entry name" value="FAD-binding/transporter-associated domain-like"/>
    <property type="match status" value="1"/>
</dbReference>
<dbReference type="GO" id="GO:1903457">
    <property type="term" value="P:lactate catabolic process"/>
    <property type="evidence" value="ECO:0007669"/>
    <property type="project" value="TreeGrafter"/>
</dbReference>
<evidence type="ECO:0000259" key="5">
    <source>
        <dbReference type="PROSITE" id="PS51379"/>
    </source>
</evidence>
<dbReference type="PANTHER" id="PTHR11748">
    <property type="entry name" value="D-LACTATE DEHYDROGENASE"/>
    <property type="match status" value="1"/>
</dbReference>
<keyword evidence="3" id="KW-0274">FAD</keyword>
<protein>
    <recommendedName>
        <fullName evidence="8">FAD-binding PCMH-type domain-containing protein</fullName>
    </recommendedName>
</protein>
<dbReference type="InterPro" id="IPR017896">
    <property type="entry name" value="4Fe4S_Fe-S-bd"/>
</dbReference>
<feature type="non-terminal residue" evidence="7">
    <location>
        <position position="1"/>
    </location>
</feature>
<dbReference type="InterPro" id="IPR016166">
    <property type="entry name" value="FAD-bd_PCMH"/>
</dbReference>
<evidence type="ECO:0000256" key="1">
    <source>
        <dbReference type="ARBA" id="ARBA00001974"/>
    </source>
</evidence>
<feature type="domain" description="FAD-binding PCMH-type" evidence="6">
    <location>
        <begin position="33"/>
        <end position="261"/>
    </location>
</feature>
<dbReference type="Gene3D" id="3.30.70.2740">
    <property type="match status" value="1"/>
</dbReference>
<dbReference type="GO" id="GO:0071949">
    <property type="term" value="F:FAD binding"/>
    <property type="evidence" value="ECO:0007669"/>
    <property type="project" value="InterPro"/>
</dbReference>
<dbReference type="Gene3D" id="3.30.465.10">
    <property type="match status" value="1"/>
</dbReference>
<evidence type="ECO:0000259" key="6">
    <source>
        <dbReference type="PROSITE" id="PS51387"/>
    </source>
</evidence>
<dbReference type="EMBL" id="UINC01006755">
    <property type="protein sequence ID" value="SVA29437.1"/>
    <property type="molecule type" value="Genomic_DNA"/>
</dbReference>
<dbReference type="InterPro" id="IPR017900">
    <property type="entry name" value="4Fe4S_Fe_S_CS"/>
</dbReference>
<dbReference type="SUPFAM" id="SSF55103">
    <property type="entry name" value="FAD-linked oxidases, C-terminal domain"/>
    <property type="match status" value="1"/>
</dbReference>
<dbReference type="InterPro" id="IPR036318">
    <property type="entry name" value="FAD-bd_PCMH-like_sf"/>
</dbReference>
<dbReference type="Pfam" id="PF02913">
    <property type="entry name" value="FAD-oxidase_C"/>
    <property type="match status" value="1"/>
</dbReference>
<dbReference type="PROSITE" id="PS51387">
    <property type="entry name" value="FAD_PCMH"/>
    <property type="match status" value="1"/>
</dbReference>
<dbReference type="InterPro" id="IPR016171">
    <property type="entry name" value="Vanillyl_alc_oxidase_C-sub2"/>
</dbReference>
<gene>
    <name evidence="7" type="ORF">METZ01_LOCUS82291</name>
</gene>
<dbReference type="GO" id="GO:0004458">
    <property type="term" value="F:D-lactate dehydrogenase (cytochrome) activity"/>
    <property type="evidence" value="ECO:0007669"/>
    <property type="project" value="TreeGrafter"/>
</dbReference>